<dbReference type="AlphaFoldDB" id="A0A5E4PSY8"/>
<sequence length="117" mass="13564">MTNSVDIFLSRPRYILRYLGIWPKENHMIVHSIYKAFVMMTQYSFILFEFIYIADVWGNLDEVSEASYLLFTQASVCYKATDIRKTSTKNKETLRSVSYECFDDVYVVGNNASLGLG</sequence>
<keyword evidence="2" id="KW-1185">Reference proteome</keyword>
<evidence type="ECO:0000313" key="1">
    <source>
        <dbReference type="EMBL" id="VVC88377.1"/>
    </source>
</evidence>
<proteinExistence type="predicted"/>
<evidence type="ECO:0008006" key="3">
    <source>
        <dbReference type="Google" id="ProtNLM"/>
    </source>
</evidence>
<protein>
    <recommendedName>
        <fullName evidence="3">Odorant receptor</fullName>
    </recommendedName>
</protein>
<gene>
    <name evidence="1" type="ORF">LSINAPIS_LOCUS1762</name>
</gene>
<dbReference type="Proteomes" id="UP000324832">
    <property type="component" value="Unassembled WGS sequence"/>
</dbReference>
<dbReference type="EMBL" id="FZQP02000304">
    <property type="protein sequence ID" value="VVC88377.1"/>
    <property type="molecule type" value="Genomic_DNA"/>
</dbReference>
<reference evidence="1 2" key="1">
    <citation type="submission" date="2017-07" db="EMBL/GenBank/DDBJ databases">
        <authorList>
            <person name="Talla V."/>
            <person name="Backstrom N."/>
        </authorList>
    </citation>
    <scope>NUCLEOTIDE SEQUENCE [LARGE SCALE GENOMIC DNA]</scope>
</reference>
<evidence type="ECO:0000313" key="2">
    <source>
        <dbReference type="Proteomes" id="UP000324832"/>
    </source>
</evidence>
<name>A0A5E4PSY8_9NEOP</name>
<accession>A0A5E4PSY8</accession>
<organism evidence="1 2">
    <name type="scientific">Leptidea sinapis</name>
    <dbReference type="NCBI Taxonomy" id="189913"/>
    <lineage>
        <taxon>Eukaryota</taxon>
        <taxon>Metazoa</taxon>
        <taxon>Ecdysozoa</taxon>
        <taxon>Arthropoda</taxon>
        <taxon>Hexapoda</taxon>
        <taxon>Insecta</taxon>
        <taxon>Pterygota</taxon>
        <taxon>Neoptera</taxon>
        <taxon>Endopterygota</taxon>
        <taxon>Lepidoptera</taxon>
        <taxon>Glossata</taxon>
        <taxon>Ditrysia</taxon>
        <taxon>Papilionoidea</taxon>
        <taxon>Pieridae</taxon>
        <taxon>Dismorphiinae</taxon>
        <taxon>Leptidea</taxon>
    </lineage>
</organism>